<dbReference type="SUPFAM" id="SSF53474">
    <property type="entry name" value="alpha/beta-Hydrolases"/>
    <property type="match status" value="1"/>
</dbReference>
<comment type="caution">
    <text evidence="3">The sequence shown here is derived from an EMBL/GenBank/DDBJ whole genome shotgun (WGS) entry which is preliminary data.</text>
</comment>
<keyword evidence="1 3" id="KW-0378">Hydrolase</keyword>
<dbReference type="PIRSF" id="PIRSF017388">
    <property type="entry name" value="Esterase_lipase"/>
    <property type="match status" value="1"/>
</dbReference>
<evidence type="ECO:0000313" key="4">
    <source>
        <dbReference type="Proteomes" id="UP001597506"/>
    </source>
</evidence>
<dbReference type="GO" id="GO:0016787">
    <property type="term" value="F:hydrolase activity"/>
    <property type="evidence" value="ECO:0007669"/>
    <property type="project" value="UniProtKB-KW"/>
</dbReference>
<dbReference type="Pfam" id="PF12146">
    <property type="entry name" value="Hydrolase_4"/>
    <property type="match status" value="1"/>
</dbReference>
<dbReference type="PANTHER" id="PTHR43798:SF31">
    <property type="entry name" value="AB HYDROLASE SUPERFAMILY PROTEIN YCLE"/>
    <property type="match status" value="1"/>
</dbReference>
<accession>A0ABW5RL61</accession>
<dbReference type="RefSeq" id="WP_377931720.1">
    <property type="nucleotide sequence ID" value="NZ_JBHUMF010000001.1"/>
</dbReference>
<reference evidence="4" key="1">
    <citation type="journal article" date="2019" name="Int. J. Syst. Evol. Microbiol.">
        <title>The Global Catalogue of Microorganisms (GCM) 10K type strain sequencing project: providing services to taxonomists for standard genome sequencing and annotation.</title>
        <authorList>
            <consortium name="The Broad Institute Genomics Platform"/>
            <consortium name="The Broad Institute Genome Sequencing Center for Infectious Disease"/>
            <person name="Wu L."/>
            <person name="Ma J."/>
        </authorList>
    </citation>
    <scope>NUCLEOTIDE SEQUENCE [LARGE SCALE GENOMIC DNA]</scope>
    <source>
        <strain evidence="4">KCTC 3913</strain>
    </source>
</reference>
<dbReference type="InterPro" id="IPR029058">
    <property type="entry name" value="AB_hydrolase_fold"/>
</dbReference>
<dbReference type="InterPro" id="IPR012354">
    <property type="entry name" value="Esterase_lipase"/>
</dbReference>
<keyword evidence="4" id="KW-1185">Reference proteome</keyword>
<feature type="domain" description="Serine aminopeptidase S33" evidence="2">
    <location>
        <begin position="23"/>
        <end position="230"/>
    </location>
</feature>
<sequence>MDMGEEFVLFPIHKYGDECMVGCLLIHGFTGSPYEVEPLATFLDQHTDWKLVSPTLPGHGERLDLKGIKHTEWMEHAEKELQQLLKTCKEVYIIGFSMGGLIASYLSVKYDIQKLVLLSAAAHYLNFKQLWKDIKLLVKEGLQGNLANNELYNRYHFKIRKTPISSAQEFRKVVRVVRPLLKRVEIPTFIAQGEKDGIVPPRSAQYIYENISSNEKSMFYSSKAKHLICHSEDNNELFEKILLFLQEE</sequence>
<protein>
    <submittedName>
        <fullName evidence="3">Alpha/beta hydrolase</fullName>
    </submittedName>
</protein>
<organism evidence="3 4">
    <name type="scientific">Bacillus seohaeanensis</name>
    <dbReference type="NCBI Taxonomy" id="284580"/>
    <lineage>
        <taxon>Bacteria</taxon>
        <taxon>Bacillati</taxon>
        <taxon>Bacillota</taxon>
        <taxon>Bacilli</taxon>
        <taxon>Bacillales</taxon>
        <taxon>Bacillaceae</taxon>
        <taxon>Bacillus</taxon>
    </lineage>
</organism>
<evidence type="ECO:0000256" key="1">
    <source>
        <dbReference type="ARBA" id="ARBA00022801"/>
    </source>
</evidence>
<name>A0ABW5RL61_9BACI</name>
<dbReference type="Proteomes" id="UP001597506">
    <property type="component" value="Unassembled WGS sequence"/>
</dbReference>
<dbReference type="PANTHER" id="PTHR43798">
    <property type="entry name" value="MONOACYLGLYCEROL LIPASE"/>
    <property type="match status" value="1"/>
</dbReference>
<evidence type="ECO:0000313" key="3">
    <source>
        <dbReference type="EMBL" id="MFD2679247.1"/>
    </source>
</evidence>
<gene>
    <name evidence="3" type="ORF">ACFSUL_00625</name>
</gene>
<evidence type="ECO:0000259" key="2">
    <source>
        <dbReference type="Pfam" id="PF12146"/>
    </source>
</evidence>
<dbReference type="Gene3D" id="3.40.50.1820">
    <property type="entry name" value="alpha/beta hydrolase"/>
    <property type="match status" value="1"/>
</dbReference>
<dbReference type="InterPro" id="IPR050266">
    <property type="entry name" value="AB_hydrolase_sf"/>
</dbReference>
<dbReference type="EMBL" id="JBHUMF010000001">
    <property type="protein sequence ID" value="MFD2679247.1"/>
    <property type="molecule type" value="Genomic_DNA"/>
</dbReference>
<proteinExistence type="predicted"/>
<dbReference type="InterPro" id="IPR022742">
    <property type="entry name" value="Hydrolase_4"/>
</dbReference>